<dbReference type="InterPro" id="IPR013741">
    <property type="entry name" value="KorB_domain"/>
</dbReference>
<proteinExistence type="inferred from homology"/>
<dbReference type="NCBIfam" id="TIGR00180">
    <property type="entry name" value="parB_part"/>
    <property type="match status" value="1"/>
</dbReference>
<keyword evidence="4" id="KW-0614">Plasmid</keyword>
<dbReference type="PANTHER" id="PTHR33375">
    <property type="entry name" value="CHROMOSOME-PARTITIONING PROTEIN PARB-RELATED"/>
    <property type="match status" value="1"/>
</dbReference>
<protein>
    <submittedName>
        <fullName evidence="4">ParB/RepB/Spo0J family partition protein</fullName>
    </submittedName>
</protein>
<organism evidence="4 5">
    <name type="scientific">Pseudoalteromonas agarivorans</name>
    <dbReference type="NCBI Taxonomy" id="176102"/>
    <lineage>
        <taxon>Bacteria</taxon>
        <taxon>Pseudomonadati</taxon>
        <taxon>Pseudomonadota</taxon>
        <taxon>Gammaproteobacteria</taxon>
        <taxon>Alteromonadales</taxon>
        <taxon>Pseudoalteromonadaceae</taxon>
        <taxon>Pseudoalteromonas</taxon>
    </lineage>
</organism>
<dbReference type="Gene3D" id="3.90.1530.30">
    <property type="match status" value="1"/>
</dbReference>
<evidence type="ECO:0000259" key="3">
    <source>
        <dbReference type="SMART" id="SM00470"/>
    </source>
</evidence>
<dbReference type="InterPro" id="IPR036086">
    <property type="entry name" value="ParB/Sulfiredoxin_sf"/>
</dbReference>
<dbReference type="RefSeq" id="WP_121638696.1">
    <property type="nucleotide sequence ID" value="NZ_CP033067.1"/>
</dbReference>
<dbReference type="Gene3D" id="1.10.10.2830">
    <property type="match status" value="1"/>
</dbReference>
<gene>
    <name evidence="4" type="ORF">D9T18_20130</name>
</gene>
<dbReference type="PANTHER" id="PTHR33375:SF1">
    <property type="entry name" value="CHROMOSOME-PARTITIONING PROTEIN PARB-RELATED"/>
    <property type="match status" value="1"/>
</dbReference>
<name>A0AAD0XDS1_9GAMM</name>
<feature type="compositionally biased region" description="Low complexity" evidence="2">
    <location>
        <begin position="256"/>
        <end position="273"/>
    </location>
</feature>
<dbReference type="GO" id="GO:0007059">
    <property type="term" value="P:chromosome segregation"/>
    <property type="evidence" value="ECO:0007669"/>
    <property type="project" value="TreeGrafter"/>
</dbReference>
<geneLocation type="plasmid" evidence="4 5">
    <name>unnamed</name>
</geneLocation>
<dbReference type="SMART" id="SM00470">
    <property type="entry name" value="ParB"/>
    <property type="match status" value="1"/>
</dbReference>
<evidence type="ECO:0000256" key="2">
    <source>
        <dbReference type="SAM" id="MobiDB-lite"/>
    </source>
</evidence>
<dbReference type="InterPro" id="IPR003115">
    <property type="entry name" value="ParB_N"/>
</dbReference>
<dbReference type="SUPFAM" id="SSF109709">
    <property type="entry name" value="KorB DNA-binding domain-like"/>
    <property type="match status" value="1"/>
</dbReference>
<dbReference type="InterPro" id="IPR004437">
    <property type="entry name" value="ParB/RepB/Spo0J"/>
</dbReference>
<dbReference type="SUPFAM" id="SSF110849">
    <property type="entry name" value="ParB/Sulfiredoxin"/>
    <property type="match status" value="1"/>
</dbReference>
<evidence type="ECO:0000313" key="4">
    <source>
        <dbReference type="EMBL" id="AYM89006.1"/>
    </source>
</evidence>
<dbReference type="GO" id="GO:0003677">
    <property type="term" value="F:DNA binding"/>
    <property type="evidence" value="ECO:0007669"/>
    <property type="project" value="InterPro"/>
</dbReference>
<accession>A0AAD0XDS1</accession>
<dbReference type="Pfam" id="PF02195">
    <property type="entry name" value="ParB_N"/>
    <property type="match status" value="1"/>
</dbReference>
<feature type="region of interest" description="Disordered" evidence="2">
    <location>
        <begin position="256"/>
        <end position="287"/>
    </location>
</feature>
<feature type="domain" description="ParB-like N-terminal" evidence="3">
    <location>
        <begin position="26"/>
        <end position="116"/>
    </location>
</feature>
<comment type="similarity">
    <text evidence="1">Belongs to the ParB family.</text>
</comment>
<evidence type="ECO:0000256" key="1">
    <source>
        <dbReference type="ARBA" id="ARBA00006295"/>
    </source>
</evidence>
<sequence length="362" mass="39379">MAKLGNLQGLSDLAKAATGKKGKEVIAINIENVVSKEQIRKKFKNIDELAISMKEEGQQSPVIVYPKDENGKYVIQKGERRWRALQAAGIKTIDIMVNDKELSELDETAGELIENIQRDDLTPLEIAYALKVFADSGWRQKAIAQRIGKNAIFVSTHLSLLKLPACVRELYDNDICSDTETLNNLRLLYDLNEEQCSAVCINALDEGITRKQSRDLLNDAKRIAEEASSSQDSDAVEGEAQGSTNIMNTFEAGEAGEASEAGEAGEASDAGDSIAPGPGANNGNEDALPAIEKDKDWKPVEASELIIVVNVLTETDVVRGILLLDRACQNPEEVWVKVANGKSEKKVKVLTSDIEIVSIGTL</sequence>
<dbReference type="InterPro" id="IPR050336">
    <property type="entry name" value="Chromosome_partition/occlusion"/>
</dbReference>
<dbReference type="Pfam" id="PF08535">
    <property type="entry name" value="KorB"/>
    <property type="match status" value="1"/>
</dbReference>
<dbReference type="Proteomes" id="UP000279995">
    <property type="component" value="Plasmid unnamed"/>
</dbReference>
<evidence type="ECO:0000313" key="5">
    <source>
        <dbReference type="Proteomes" id="UP000279995"/>
    </source>
</evidence>
<dbReference type="AlphaFoldDB" id="A0AAD0XDS1"/>
<dbReference type="GO" id="GO:0005694">
    <property type="term" value="C:chromosome"/>
    <property type="evidence" value="ECO:0007669"/>
    <property type="project" value="TreeGrafter"/>
</dbReference>
<reference evidence="4 5" key="1">
    <citation type="submission" date="2018-10" db="EMBL/GenBank/DDBJ databases">
        <title>Complete Genome Sequence and Transcriptomic Profiles of a Marine Bacterium, Pseudoalteromonas agarivorans Hao 2018.</title>
        <authorList>
            <person name="Hao L."/>
        </authorList>
    </citation>
    <scope>NUCLEOTIDE SEQUENCE [LARGE SCALE GENOMIC DNA]</scope>
    <source>
        <strain evidence="4 5">Hao 2018</strain>
        <plasmid evidence="4 5">unnamed</plasmid>
    </source>
</reference>
<dbReference type="EMBL" id="CP033067">
    <property type="protein sequence ID" value="AYM89006.1"/>
    <property type="molecule type" value="Genomic_DNA"/>
</dbReference>